<keyword evidence="2" id="KW-1133">Transmembrane helix</keyword>
<evidence type="ECO:0000256" key="1">
    <source>
        <dbReference type="SAM" id="MobiDB-lite"/>
    </source>
</evidence>
<keyword evidence="2" id="KW-0812">Transmembrane</keyword>
<evidence type="ECO:0000313" key="5">
    <source>
        <dbReference type="Proteomes" id="UP000678499"/>
    </source>
</evidence>
<sequence length="124" mass="13906">MGFRPKILLLAVIITTVLLCSSVADAKDSTGTKQRSGSKVPLSPNARLRGQQQQKQRDVFFAAYQIGEGIPRWIWLTCLWSILLLACTVVAVSYVLGAVFHVFSKDIKLSFEKPVSEDRHFRQL</sequence>
<reference evidence="4" key="1">
    <citation type="submission" date="2020-11" db="EMBL/GenBank/DDBJ databases">
        <authorList>
            <person name="Tran Van P."/>
        </authorList>
    </citation>
    <scope>NUCLEOTIDE SEQUENCE</scope>
</reference>
<feature type="region of interest" description="Disordered" evidence="1">
    <location>
        <begin position="28"/>
        <end position="51"/>
    </location>
</feature>
<name>A0A7R9C2B9_9CRUS</name>
<feature type="signal peptide" evidence="3">
    <location>
        <begin position="1"/>
        <end position="26"/>
    </location>
</feature>
<evidence type="ECO:0000256" key="2">
    <source>
        <dbReference type="SAM" id="Phobius"/>
    </source>
</evidence>
<dbReference type="EMBL" id="CAJPEX010033460">
    <property type="protein sequence ID" value="CAG0926118.1"/>
    <property type="molecule type" value="Genomic_DNA"/>
</dbReference>
<keyword evidence="2" id="KW-0472">Membrane</keyword>
<keyword evidence="3" id="KW-0732">Signal</keyword>
<dbReference type="EMBL" id="OA915497">
    <property type="protein sequence ID" value="CAD7285966.1"/>
    <property type="molecule type" value="Genomic_DNA"/>
</dbReference>
<protein>
    <submittedName>
        <fullName evidence="4">Uncharacterized protein</fullName>
    </submittedName>
</protein>
<feature type="non-terminal residue" evidence="4">
    <location>
        <position position="1"/>
    </location>
</feature>
<organism evidence="4">
    <name type="scientific">Notodromas monacha</name>
    <dbReference type="NCBI Taxonomy" id="399045"/>
    <lineage>
        <taxon>Eukaryota</taxon>
        <taxon>Metazoa</taxon>
        <taxon>Ecdysozoa</taxon>
        <taxon>Arthropoda</taxon>
        <taxon>Crustacea</taxon>
        <taxon>Oligostraca</taxon>
        <taxon>Ostracoda</taxon>
        <taxon>Podocopa</taxon>
        <taxon>Podocopida</taxon>
        <taxon>Cypridocopina</taxon>
        <taxon>Cypridoidea</taxon>
        <taxon>Cyprididae</taxon>
        <taxon>Notodromas</taxon>
    </lineage>
</organism>
<feature type="transmembrane region" description="Helical" evidence="2">
    <location>
        <begin position="73"/>
        <end position="103"/>
    </location>
</feature>
<gene>
    <name evidence="4" type="ORF">NMOB1V02_LOCUS13568</name>
</gene>
<feature type="chain" id="PRO_5036210558" evidence="3">
    <location>
        <begin position="27"/>
        <end position="124"/>
    </location>
</feature>
<accession>A0A7R9C2B9</accession>
<evidence type="ECO:0000256" key="3">
    <source>
        <dbReference type="SAM" id="SignalP"/>
    </source>
</evidence>
<keyword evidence="5" id="KW-1185">Reference proteome</keyword>
<dbReference type="AlphaFoldDB" id="A0A7R9C2B9"/>
<evidence type="ECO:0000313" key="4">
    <source>
        <dbReference type="EMBL" id="CAD7285966.1"/>
    </source>
</evidence>
<dbReference type="Proteomes" id="UP000678499">
    <property type="component" value="Unassembled WGS sequence"/>
</dbReference>
<proteinExistence type="predicted"/>